<dbReference type="EMBL" id="LT635618">
    <property type="protein sequence ID" value="VUZ95029.1"/>
    <property type="molecule type" value="Genomic_DNA"/>
</dbReference>
<reference evidence="3" key="1">
    <citation type="submission" date="2016-07" db="EMBL/GenBank/DDBJ databases">
        <authorList>
            <consortium name="Pathogen Informatics"/>
        </authorList>
    </citation>
    <scope>NUCLEOTIDE SEQUENCE [LARGE SCALE GENOMIC DNA]</scope>
</reference>
<dbReference type="Proteomes" id="UP000220605">
    <property type="component" value="Chromosome 7"/>
</dbReference>
<organism evidence="2 3">
    <name type="scientific">Plasmodium vivax</name>
    <name type="common">malaria parasite P. vivax</name>
    <dbReference type="NCBI Taxonomy" id="5855"/>
    <lineage>
        <taxon>Eukaryota</taxon>
        <taxon>Sar</taxon>
        <taxon>Alveolata</taxon>
        <taxon>Apicomplexa</taxon>
        <taxon>Aconoidasida</taxon>
        <taxon>Haemosporida</taxon>
        <taxon>Plasmodiidae</taxon>
        <taxon>Plasmodium</taxon>
        <taxon>Plasmodium (Plasmodium)</taxon>
    </lineage>
</organism>
<sequence length="346" mass="40738">MSYPCLDYYKDEAHVAPEVVNILKDFTLYNFYNKLHSKVTNAITTDSRCYLCSTSLTRRTQEGTKLLELCQKFCYILLNLEEIKTIYENIHSDDLCPFTSYWLYDRVTKIPDFLSFSSSFYHTLQTLSKHPLSELKKCSLKNYETEKSEFTNLKILYEFLHIYDDIKNKLNSTEDYSKIKLYCKHIKENFRFYNDVKVNCSNNICKYHTELQNFKNKFRSSDELEFICEKCDYTKTSCEQGFSGEGDVPCLREKGNSFLYQLFGNDADNIINILLKVTTISAPILALFVILFKFTPFGKNLNKLKQERKKSGHKKKEVNIQDYMKNYAAHLDSEMKNRVHLGYHPT</sequence>
<dbReference type="VEuPathDB" id="PlasmoDB:PVW1_050006300"/>
<dbReference type="VEuPathDB" id="PlasmoDB:PVPAM_110066800"/>
<dbReference type="InterPro" id="IPR008780">
    <property type="entry name" value="Plasmodium_Vir"/>
</dbReference>
<evidence type="ECO:0000256" key="1">
    <source>
        <dbReference type="SAM" id="Phobius"/>
    </source>
</evidence>
<evidence type="ECO:0000313" key="3">
    <source>
        <dbReference type="Proteomes" id="UP000220605"/>
    </source>
</evidence>
<evidence type="ECO:0000313" key="2">
    <source>
        <dbReference type="EMBL" id="VUZ95029.1"/>
    </source>
</evidence>
<gene>
    <name evidence="2" type="ORF">PVP01_0737600</name>
</gene>
<dbReference type="Pfam" id="PF05795">
    <property type="entry name" value="Plasmodium_Vir"/>
    <property type="match status" value="2"/>
</dbReference>
<keyword evidence="1" id="KW-0472">Membrane</keyword>
<accession>A0A564ZUY8</accession>
<proteinExistence type="predicted"/>
<dbReference type="VEuPathDB" id="PlasmoDB:PVP01_0737600"/>
<dbReference type="AlphaFoldDB" id="A0A564ZUY8"/>
<keyword evidence="1" id="KW-1133">Transmembrane helix</keyword>
<name>A0A564ZUY8_PLAVI</name>
<dbReference type="VEuPathDB" id="PlasmoDB:PVX_173270"/>
<keyword evidence="1" id="KW-0812">Transmembrane</keyword>
<protein>
    <submittedName>
        <fullName evidence="2">VIR protein</fullName>
    </submittedName>
</protein>
<feature type="transmembrane region" description="Helical" evidence="1">
    <location>
        <begin position="273"/>
        <end position="295"/>
    </location>
</feature>